<dbReference type="RefSeq" id="WP_185050349.1">
    <property type="nucleotide sequence ID" value="NZ_BAABIX010000001.1"/>
</dbReference>
<feature type="domain" description="O-antigen ligase-related" evidence="6">
    <location>
        <begin position="191"/>
        <end position="363"/>
    </location>
</feature>
<comment type="caution">
    <text evidence="7">The sequence shown here is derived from an EMBL/GenBank/DDBJ whole genome shotgun (WGS) entry which is preliminary data.</text>
</comment>
<dbReference type="Proteomes" id="UP000578449">
    <property type="component" value="Unassembled WGS sequence"/>
</dbReference>
<accession>A0A840P306</accession>
<evidence type="ECO:0000313" key="7">
    <source>
        <dbReference type="EMBL" id="MBB5133369.1"/>
    </source>
</evidence>
<feature type="transmembrane region" description="Helical" evidence="5">
    <location>
        <begin position="182"/>
        <end position="200"/>
    </location>
</feature>
<keyword evidence="7" id="KW-0436">Ligase</keyword>
<feature type="transmembrane region" description="Helical" evidence="5">
    <location>
        <begin position="60"/>
        <end position="78"/>
    </location>
</feature>
<dbReference type="PANTHER" id="PTHR37422">
    <property type="entry name" value="TEICHURONIC ACID BIOSYNTHESIS PROTEIN TUAE"/>
    <property type="match status" value="1"/>
</dbReference>
<evidence type="ECO:0000256" key="2">
    <source>
        <dbReference type="ARBA" id="ARBA00022692"/>
    </source>
</evidence>
<dbReference type="GO" id="GO:0016874">
    <property type="term" value="F:ligase activity"/>
    <property type="evidence" value="ECO:0007669"/>
    <property type="project" value="UniProtKB-KW"/>
</dbReference>
<feature type="transmembrane region" description="Helical" evidence="5">
    <location>
        <begin position="115"/>
        <end position="135"/>
    </location>
</feature>
<feature type="transmembrane region" description="Helical" evidence="5">
    <location>
        <begin position="155"/>
        <end position="175"/>
    </location>
</feature>
<dbReference type="GO" id="GO:0016020">
    <property type="term" value="C:membrane"/>
    <property type="evidence" value="ECO:0007669"/>
    <property type="project" value="UniProtKB-SubCell"/>
</dbReference>
<dbReference type="Pfam" id="PF04932">
    <property type="entry name" value="Wzy_C"/>
    <property type="match status" value="1"/>
</dbReference>
<gene>
    <name evidence="7" type="ORF">HNP84_003095</name>
</gene>
<reference evidence="7 8" key="1">
    <citation type="submission" date="2020-08" db="EMBL/GenBank/DDBJ databases">
        <title>Genomic Encyclopedia of Type Strains, Phase IV (KMG-IV): sequencing the most valuable type-strain genomes for metagenomic binning, comparative biology and taxonomic classification.</title>
        <authorList>
            <person name="Goeker M."/>
        </authorList>
    </citation>
    <scope>NUCLEOTIDE SEQUENCE [LARGE SCALE GENOMIC DNA]</scope>
    <source>
        <strain evidence="7 8">DSM 45615</strain>
    </source>
</reference>
<feature type="transmembrane region" description="Helical" evidence="5">
    <location>
        <begin position="84"/>
        <end position="106"/>
    </location>
</feature>
<dbReference type="InterPro" id="IPR051533">
    <property type="entry name" value="WaaL-like"/>
</dbReference>
<dbReference type="EMBL" id="JACHGN010000006">
    <property type="protein sequence ID" value="MBB5133369.1"/>
    <property type="molecule type" value="Genomic_DNA"/>
</dbReference>
<feature type="transmembrane region" description="Helical" evidence="5">
    <location>
        <begin position="29"/>
        <end position="48"/>
    </location>
</feature>
<comment type="subcellular location">
    <subcellularLocation>
        <location evidence="1">Membrane</location>
        <topology evidence="1">Multi-pass membrane protein</topology>
    </subcellularLocation>
</comment>
<feature type="transmembrane region" description="Helical" evidence="5">
    <location>
        <begin position="206"/>
        <end position="224"/>
    </location>
</feature>
<keyword evidence="8" id="KW-1185">Reference proteome</keyword>
<dbReference type="PROSITE" id="PS51257">
    <property type="entry name" value="PROKAR_LIPOPROTEIN"/>
    <property type="match status" value="1"/>
</dbReference>
<feature type="transmembrane region" description="Helical" evidence="5">
    <location>
        <begin position="7"/>
        <end position="23"/>
    </location>
</feature>
<evidence type="ECO:0000256" key="4">
    <source>
        <dbReference type="ARBA" id="ARBA00023136"/>
    </source>
</evidence>
<dbReference type="AlphaFoldDB" id="A0A840P306"/>
<evidence type="ECO:0000256" key="3">
    <source>
        <dbReference type="ARBA" id="ARBA00022989"/>
    </source>
</evidence>
<protein>
    <submittedName>
        <fullName evidence="7">O-antigen ligase</fullName>
    </submittedName>
</protein>
<proteinExistence type="predicted"/>
<dbReference type="InterPro" id="IPR007016">
    <property type="entry name" value="O-antigen_ligase-rel_domated"/>
</dbReference>
<evidence type="ECO:0000313" key="8">
    <source>
        <dbReference type="Proteomes" id="UP000578449"/>
    </source>
</evidence>
<keyword evidence="2 5" id="KW-0812">Transmembrane</keyword>
<name>A0A840P306_9ACTN</name>
<feature type="transmembrane region" description="Helical" evidence="5">
    <location>
        <begin position="411"/>
        <end position="432"/>
    </location>
</feature>
<evidence type="ECO:0000259" key="6">
    <source>
        <dbReference type="Pfam" id="PF04932"/>
    </source>
</evidence>
<keyword evidence="4 5" id="KW-0472">Membrane</keyword>
<evidence type="ECO:0000256" key="5">
    <source>
        <dbReference type="SAM" id="Phobius"/>
    </source>
</evidence>
<organism evidence="7 8">
    <name type="scientific">Thermocatellispora tengchongensis</name>
    <dbReference type="NCBI Taxonomy" id="1073253"/>
    <lineage>
        <taxon>Bacteria</taxon>
        <taxon>Bacillati</taxon>
        <taxon>Actinomycetota</taxon>
        <taxon>Actinomycetes</taxon>
        <taxon>Streptosporangiales</taxon>
        <taxon>Streptosporangiaceae</taxon>
        <taxon>Thermocatellispora</taxon>
    </lineage>
</organism>
<keyword evidence="3 5" id="KW-1133">Transmembrane helix</keyword>
<evidence type="ECO:0000256" key="1">
    <source>
        <dbReference type="ARBA" id="ARBA00004141"/>
    </source>
</evidence>
<feature type="transmembrane region" description="Helical" evidence="5">
    <location>
        <begin position="231"/>
        <end position="254"/>
    </location>
</feature>
<feature type="transmembrane region" description="Helical" evidence="5">
    <location>
        <begin position="387"/>
        <end position="405"/>
    </location>
</feature>
<sequence length="438" mass="43986">MGGSRGAWAVVLVVVLACVPGGWEVSGGAVTVTPADVASAVLVAVALARLAAGGRRLPRAALLLLPLVAAATAATWAAPDPLAALPGLLRFTQVFVLVPLAVVVLLPERRDVRPVAGAVVAAALVQGAIGCVQAASGSGASYAGEHVRAVGTFGAGDVMAMATLVSYGLVIALAVGLTARGLARAAALVTAAVLAVPLALSLSRGAWLAMLCAAAAMLAGRAAISRRRGAAPAVASLLAGACGLVVLTGASGAAARPAEPEADVIAARLSSITSSFSQPDRSVGDRYSLWQTALNMWRDRPLLGAGPKGFAAGRDAYAPLDLSSGSDTDDPVSGYRRQPLLSPHNMYLLVLSEQGVLGLAAFALLLAGLAVWSLRRLARARRPSGRAAGLAAVGVLAWQIADFAYADVGGAVSLVMSVMLGLTLWWATGAAAERGPGR</sequence>
<dbReference type="PANTHER" id="PTHR37422:SF13">
    <property type="entry name" value="LIPOPOLYSACCHARIDE BIOSYNTHESIS PROTEIN PA4999-RELATED"/>
    <property type="match status" value="1"/>
</dbReference>
<feature type="transmembrane region" description="Helical" evidence="5">
    <location>
        <begin position="356"/>
        <end position="375"/>
    </location>
</feature>